<name>A0ABN9AV63_9NEOB</name>
<evidence type="ECO:0000313" key="2">
    <source>
        <dbReference type="Proteomes" id="UP001162483"/>
    </source>
</evidence>
<dbReference type="Proteomes" id="UP001162483">
    <property type="component" value="Unassembled WGS sequence"/>
</dbReference>
<comment type="caution">
    <text evidence="1">The sequence shown here is derived from an EMBL/GenBank/DDBJ whole genome shotgun (WGS) entry which is preliminary data.</text>
</comment>
<proteinExistence type="predicted"/>
<gene>
    <name evidence="1" type="ORF">SPARVUS_LOCUS1479282</name>
</gene>
<evidence type="ECO:0000313" key="1">
    <source>
        <dbReference type="EMBL" id="CAI9538745.1"/>
    </source>
</evidence>
<sequence>MTLSRKGLASGTIKGLTVCCFTVCSRCFVLLCYAEQYKAVCKSWQGRDLYCLHTDLSPIRCQWGITGQDPVIKS</sequence>
<keyword evidence="2" id="KW-1185">Reference proteome</keyword>
<reference evidence="1" key="1">
    <citation type="submission" date="2023-05" db="EMBL/GenBank/DDBJ databases">
        <authorList>
            <person name="Stuckert A."/>
        </authorList>
    </citation>
    <scope>NUCLEOTIDE SEQUENCE</scope>
</reference>
<evidence type="ECO:0008006" key="3">
    <source>
        <dbReference type="Google" id="ProtNLM"/>
    </source>
</evidence>
<dbReference type="EMBL" id="CATNWA010000968">
    <property type="protein sequence ID" value="CAI9538745.1"/>
    <property type="molecule type" value="Genomic_DNA"/>
</dbReference>
<protein>
    <recommendedName>
        <fullName evidence="3">Secreted protein</fullName>
    </recommendedName>
</protein>
<accession>A0ABN9AV63</accession>
<organism evidence="1 2">
    <name type="scientific">Staurois parvus</name>
    <dbReference type="NCBI Taxonomy" id="386267"/>
    <lineage>
        <taxon>Eukaryota</taxon>
        <taxon>Metazoa</taxon>
        <taxon>Chordata</taxon>
        <taxon>Craniata</taxon>
        <taxon>Vertebrata</taxon>
        <taxon>Euteleostomi</taxon>
        <taxon>Amphibia</taxon>
        <taxon>Batrachia</taxon>
        <taxon>Anura</taxon>
        <taxon>Neobatrachia</taxon>
        <taxon>Ranoidea</taxon>
        <taxon>Ranidae</taxon>
        <taxon>Staurois</taxon>
    </lineage>
</organism>